<dbReference type="EMBL" id="KZ084097">
    <property type="protein sequence ID" value="OSD04226.1"/>
    <property type="molecule type" value="Genomic_DNA"/>
</dbReference>
<name>A0A1Y2ISX5_TRAC3</name>
<sequence>MIPPHPPFSPAPPISGQAELLLSTNRHATPTRSPSLFHSRRLHLPLRRRRTCRVLLHHRQLQLLFFSPLSSFYSGTHRHTIIGSYMDTVIPLWKVDCMSSGQG</sequence>
<dbReference type="Proteomes" id="UP000193067">
    <property type="component" value="Unassembled WGS sequence"/>
</dbReference>
<proteinExistence type="predicted"/>
<organism evidence="1 2">
    <name type="scientific">Trametes coccinea (strain BRFM310)</name>
    <name type="common">Pycnoporus coccineus</name>
    <dbReference type="NCBI Taxonomy" id="1353009"/>
    <lineage>
        <taxon>Eukaryota</taxon>
        <taxon>Fungi</taxon>
        <taxon>Dikarya</taxon>
        <taxon>Basidiomycota</taxon>
        <taxon>Agaricomycotina</taxon>
        <taxon>Agaricomycetes</taxon>
        <taxon>Polyporales</taxon>
        <taxon>Polyporaceae</taxon>
        <taxon>Trametes</taxon>
    </lineage>
</organism>
<gene>
    <name evidence="1" type="ORF">PYCCODRAFT_133726</name>
</gene>
<evidence type="ECO:0000313" key="1">
    <source>
        <dbReference type="EMBL" id="OSD04226.1"/>
    </source>
</evidence>
<reference evidence="1 2" key="1">
    <citation type="journal article" date="2015" name="Biotechnol. Biofuels">
        <title>Enhanced degradation of softwood versus hardwood by the white-rot fungus Pycnoporus coccineus.</title>
        <authorList>
            <person name="Couturier M."/>
            <person name="Navarro D."/>
            <person name="Chevret D."/>
            <person name="Henrissat B."/>
            <person name="Piumi F."/>
            <person name="Ruiz-Duenas F.J."/>
            <person name="Martinez A.T."/>
            <person name="Grigoriev I.V."/>
            <person name="Riley R."/>
            <person name="Lipzen A."/>
            <person name="Berrin J.G."/>
            <person name="Master E.R."/>
            <person name="Rosso M.N."/>
        </authorList>
    </citation>
    <scope>NUCLEOTIDE SEQUENCE [LARGE SCALE GENOMIC DNA]</scope>
    <source>
        <strain evidence="1 2">BRFM310</strain>
    </source>
</reference>
<keyword evidence="2" id="KW-1185">Reference proteome</keyword>
<protein>
    <submittedName>
        <fullName evidence="1">Uncharacterized protein</fullName>
    </submittedName>
</protein>
<dbReference type="AlphaFoldDB" id="A0A1Y2ISX5"/>
<evidence type="ECO:0000313" key="2">
    <source>
        <dbReference type="Proteomes" id="UP000193067"/>
    </source>
</evidence>
<accession>A0A1Y2ISX5</accession>